<protein>
    <submittedName>
        <fullName evidence="1">Uncharacterized protein</fullName>
    </submittedName>
</protein>
<dbReference type="GeneID" id="80885210"/>
<accession>A0AAD7QNP9</accession>
<dbReference type="RefSeq" id="XP_056042064.1">
    <property type="nucleotide sequence ID" value="XM_056190044.1"/>
</dbReference>
<name>A0AAD7QNP9_9ASCO</name>
<comment type="caution">
    <text evidence="1">The sequence shown here is derived from an EMBL/GenBank/DDBJ whole genome shotgun (WGS) entry which is preliminary data.</text>
</comment>
<sequence>MVLEVGVSETMGKLERDARMWLLGLRNEVRVCIGICLDETLKYHMPPPGIVGPYTGIDEEVAAATAAMFQNRMDAVNLGSPLIYRDHNWVNSLTGRVSVYRATPDFSDIVCVSATDLTLELADNELSLMHVEDREVRFNFVKLHDRIRDAVADTGRLRYVDYLNATVGHHVA</sequence>
<organism evidence="1 2">
    <name type="scientific">Lipomyces tetrasporus</name>
    <dbReference type="NCBI Taxonomy" id="54092"/>
    <lineage>
        <taxon>Eukaryota</taxon>
        <taxon>Fungi</taxon>
        <taxon>Dikarya</taxon>
        <taxon>Ascomycota</taxon>
        <taxon>Saccharomycotina</taxon>
        <taxon>Lipomycetes</taxon>
        <taxon>Lipomycetales</taxon>
        <taxon>Lipomycetaceae</taxon>
        <taxon>Lipomyces</taxon>
    </lineage>
</organism>
<dbReference type="EMBL" id="JARPMG010000008">
    <property type="protein sequence ID" value="KAJ8098614.1"/>
    <property type="molecule type" value="Genomic_DNA"/>
</dbReference>
<dbReference type="AlphaFoldDB" id="A0AAD7QNP9"/>
<reference evidence="1" key="1">
    <citation type="submission" date="2023-03" db="EMBL/GenBank/DDBJ databases">
        <title>Near-Complete genome sequence of Lipomyces tetrasporous NRRL Y-64009, an oleaginous yeast capable of growing on lignocellulosic hydrolysates.</title>
        <authorList>
            <consortium name="Lawrence Berkeley National Laboratory"/>
            <person name="Jagtap S.S."/>
            <person name="Liu J.-J."/>
            <person name="Walukiewicz H.E."/>
            <person name="Pangilinan J."/>
            <person name="Lipzen A."/>
            <person name="Ahrendt S."/>
            <person name="Koriabine M."/>
            <person name="Cobaugh K."/>
            <person name="Salamov A."/>
            <person name="Yoshinaga Y."/>
            <person name="Ng V."/>
            <person name="Daum C."/>
            <person name="Grigoriev I.V."/>
            <person name="Slininger P.J."/>
            <person name="Dien B.S."/>
            <person name="Jin Y.-S."/>
            <person name="Rao C.V."/>
        </authorList>
    </citation>
    <scope>NUCLEOTIDE SEQUENCE</scope>
    <source>
        <strain evidence="1">NRRL Y-64009</strain>
    </source>
</reference>
<keyword evidence="2" id="KW-1185">Reference proteome</keyword>
<gene>
    <name evidence="1" type="ORF">POJ06DRAFT_282591</name>
</gene>
<proteinExistence type="predicted"/>
<evidence type="ECO:0000313" key="1">
    <source>
        <dbReference type="EMBL" id="KAJ8098614.1"/>
    </source>
</evidence>
<dbReference type="Proteomes" id="UP001217417">
    <property type="component" value="Unassembled WGS sequence"/>
</dbReference>
<evidence type="ECO:0000313" key="2">
    <source>
        <dbReference type="Proteomes" id="UP001217417"/>
    </source>
</evidence>